<dbReference type="EMBL" id="MHQS01000002">
    <property type="protein sequence ID" value="OHA09467.1"/>
    <property type="molecule type" value="Genomic_DNA"/>
</dbReference>
<keyword evidence="6" id="KW-0139">CF(1)</keyword>
<evidence type="ECO:0000256" key="6">
    <source>
        <dbReference type="ARBA" id="ARBA00023196"/>
    </source>
</evidence>
<evidence type="ECO:0000256" key="3">
    <source>
        <dbReference type="ARBA" id="ARBA00022448"/>
    </source>
</evidence>
<keyword evidence="4" id="KW-0406">Ion transport</keyword>
<comment type="similarity">
    <text evidence="2">Belongs to the ATPase epsilon chain family.</text>
</comment>
<evidence type="ECO:0000313" key="9">
    <source>
        <dbReference type="Proteomes" id="UP000176705"/>
    </source>
</evidence>
<evidence type="ECO:0000259" key="7">
    <source>
        <dbReference type="Pfam" id="PF02823"/>
    </source>
</evidence>
<name>A0A1G2LCX4_9BACT</name>
<evidence type="ECO:0000256" key="1">
    <source>
        <dbReference type="ARBA" id="ARBA00004184"/>
    </source>
</evidence>
<comment type="subcellular location">
    <subcellularLocation>
        <location evidence="1">Endomembrane system</location>
        <topology evidence="1">Peripheral membrane protein</topology>
    </subcellularLocation>
</comment>
<dbReference type="GO" id="GO:0045259">
    <property type="term" value="C:proton-transporting ATP synthase complex"/>
    <property type="evidence" value="ECO:0007669"/>
    <property type="project" value="UniProtKB-KW"/>
</dbReference>
<comment type="caution">
    <text evidence="8">The sequence shown here is derived from an EMBL/GenBank/DDBJ whole genome shotgun (WGS) entry which is preliminary data.</text>
</comment>
<reference evidence="8 9" key="1">
    <citation type="journal article" date="2016" name="Nat. Commun.">
        <title>Thousands of microbial genomes shed light on interconnected biogeochemical processes in an aquifer system.</title>
        <authorList>
            <person name="Anantharaman K."/>
            <person name="Brown C.T."/>
            <person name="Hug L.A."/>
            <person name="Sharon I."/>
            <person name="Castelle C.J."/>
            <person name="Probst A.J."/>
            <person name="Thomas B.C."/>
            <person name="Singh A."/>
            <person name="Wilkins M.J."/>
            <person name="Karaoz U."/>
            <person name="Brodie E.L."/>
            <person name="Williams K.H."/>
            <person name="Hubbard S.S."/>
            <person name="Banfield J.F."/>
        </authorList>
    </citation>
    <scope>NUCLEOTIDE SEQUENCE [LARGE SCALE GENOMIC DNA]</scope>
</reference>
<dbReference type="InterPro" id="IPR036771">
    <property type="entry name" value="ATPsynth_dsu/esu_N"/>
</dbReference>
<keyword evidence="6" id="KW-0066">ATP synthesis</keyword>
<gene>
    <name evidence="8" type="ORF">A3B37_02070</name>
</gene>
<dbReference type="STRING" id="1802280.A3B37_02070"/>
<evidence type="ECO:0000256" key="2">
    <source>
        <dbReference type="ARBA" id="ARBA00005712"/>
    </source>
</evidence>
<dbReference type="Gene3D" id="2.60.15.10">
    <property type="entry name" value="F0F1 ATP synthase delta/epsilon subunit, N-terminal"/>
    <property type="match status" value="1"/>
</dbReference>
<dbReference type="GO" id="GO:0046933">
    <property type="term" value="F:proton-transporting ATP synthase activity, rotational mechanism"/>
    <property type="evidence" value="ECO:0007669"/>
    <property type="project" value="InterPro"/>
</dbReference>
<dbReference type="SUPFAM" id="SSF51344">
    <property type="entry name" value="Epsilon subunit of F1F0-ATP synthase N-terminal domain"/>
    <property type="match status" value="1"/>
</dbReference>
<sequence>MRFTIHTIEETLFDGEVERITLPTESGEITVLDQHQALITLVTPEVIRMVSPDGRAETLRLESGGFLEVKPEGEGVILLAV</sequence>
<evidence type="ECO:0000313" key="8">
    <source>
        <dbReference type="EMBL" id="OHA09467.1"/>
    </source>
</evidence>
<dbReference type="Pfam" id="PF02823">
    <property type="entry name" value="ATP-synt_DE_N"/>
    <property type="match status" value="1"/>
</dbReference>
<evidence type="ECO:0000256" key="5">
    <source>
        <dbReference type="ARBA" id="ARBA00023136"/>
    </source>
</evidence>
<dbReference type="GO" id="GO:0012505">
    <property type="term" value="C:endomembrane system"/>
    <property type="evidence" value="ECO:0007669"/>
    <property type="project" value="UniProtKB-SubCell"/>
</dbReference>
<accession>A0A1G2LCX4</accession>
<evidence type="ECO:0000256" key="4">
    <source>
        <dbReference type="ARBA" id="ARBA00023065"/>
    </source>
</evidence>
<dbReference type="CDD" id="cd12152">
    <property type="entry name" value="F1-ATPase_delta"/>
    <property type="match status" value="1"/>
</dbReference>
<dbReference type="AlphaFoldDB" id="A0A1G2LCX4"/>
<dbReference type="Proteomes" id="UP000176705">
    <property type="component" value="Unassembled WGS sequence"/>
</dbReference>
<keyword evidence="3" id="KW-0813">Transport</keyword>
<protein>
    <recommendedName>
        <fullName evidence="7">ATP synthase F1 complex delta/epsilon subunit N-terminal domain-containing protein</fullName>
    </recommendedName>
</protein>
<feature type="domain" description="ATP synthase F1 complex delta/epsilon subunit N-terminal" evidence="7">
    <location>
        <begin position="1"/>
        <end position="72"/>
    </location>
</feature>
<proteinExistence type="inferred from homology"/>
<dbReference type="InterPro" id="IPR020546">
    <property type="entry name" value="ATP_synth_F1_dsu/esu_N"/>
</dbReference>
<organism evidence="8 9">
    <name type="scientific">Candidatus Sungbacteria bacterium RIFCSPLOWO2_01_FULL_59_16</name>
    <dbReference type="NCBI Taxonomy" id="1802280"/>
    <lineage>
        <taxon>Bacteria</taxon>
        <taxon>Candidatus Sungiibacteriota</taxon>
    </lineage>
</organism>
<dbReference type="InterPro" id="IPR001469">
    <property type="entry name" value="ATP_synth_F1_dsu/esu"/>
</dbReference>
<keyword evidence="5" id="KW-0472">Membrane</keyword>